<evidence type="ECO:0000313" key="1">
    <source>
        <dbReference type="EMBL" id="KAG2275728.1"/>
    </source>
</evidence>
<protein>
    <submittedName>
        <fullName evidence="1">Uncharacterized protein</fullName>
    </submittedName>
</protein>
<sequence>MRGHGFETYFPVIVAADLSGIDVWRTWRLSDGFNASVDAVERACGFTSGRWHMSPMCVASPSQVRLGRKSWVWAPPARALTGDGWWWCFNEGGFQRSAFGVCSLGLLRSVGSGVAPSASCVRLRFSFGDSVASVGDDSRGYYSLRMWLEAASRTAHAPVLRAALSGDARGNDDEDSRS</sequence>
<dbReference type="OrthoDB" id="10301832at2759"/>
<dbReference type="AlphaFoldDB" id="A0A8X7QU02"/>
<evidence type="ECO:0000313" key="2">
    <source>
        <dbReference type="Proteomes" id="UP000886595"/>
    </source>
</evidence>
<reference evidence="1 2" key="1">
    <citation type="submission" date="2020-02" db="EMBL/GenBank/DDBJ databases">
        <authorList>
            <person name="Ma Q."/>
            <person name="Huang Y."/>
            <person name="Song X."/>
            <person name="Pei D."/>
        </authorList>
    </citation>
    <scope>NUCLEOTIDE SEQUENCE [LARGE SCALE GENOMIC DNA]</scope>
    <source>
        <strain evidence="1">Sxm20200214</strain>
        <tissue evidence="1">Leaf</tissue>
    </source>
</reference>
<keyword evidence="2" id="KW-1185">Reference proteome</keyword>
<accession>A0A8X7QU02</accession>
<proteinExistence type="predicted"/>
<dbReference type="EMBL" id="JAAMPC010000012">
    <property type="protein sequence ID" value="KAG2275728.1"/>
    <property type="molecule type" value="Genomic_DNA"/>
</dbReference>
<gene>
    <name evidence="1" type="ORF">Bca52824_058283</name>
</gene>
<comment type="caution">
    <text evidence="1">The sequence shown here is derived from an EMBL/GenBank/DDBJ whole genome shotgun (WGS) entry which is preliminary data.</text>
</comment>
<organism evidence="1 2">
    <name type="scientific">Brassica carinata</name>
    <name type="common">Ethiopian mustard</name>
    <name type="synonym">Abyssinian cabbage</name>
    <dbReference type="NCBI Taxonomy" id="52824"/>
    <lineage>
        <taxon>Eukaryota</taxon>
        <taxon>Viridiplantae</taxon>
        <taxon>Streptophyta</taxon>
        <taxon>Embryophyta</taxon>
        <taxon>Tracheophyta</taxon>
        <taxon>Spermatophyta</taxon>
        <taxon>Magnoliopsida</taxon>
        <taxon>eudicotyledons</taxon>
        <taxon>Gunneridae</taxon>
        <taxon>Pentapetalae</taxon>
        <taxon>rosids</taxon>
        <taxon>malvids</taxon>
        <taxon>Brassicales</taxon>
        <taxon>Brassicaceae</taxon>
        <taxon>Brassiceae</taxon>
        <taxon>Brassica</taxon>
    </lineage>
</organism>
<name>A0A8X7QU02_BRACI</name>
<dbReference type="Proteomes" id="UP000886595">
    <property type="component" value="Unassembled WGS sequence"/>
</dbReference>